<feature type="compositionally biased region" description="Low complexity" evidence="1">
    <location>
        <begin position="84"/>
        <end position="94"/>
    </location>
</feature>
<accession>A0A3A1WHS2</accession>
<reference evidence="4" key="1">
    <citation type="submission" date="2018-09" db="EMBL/GenBank/DDBJ databases">
        <authorList>
            <person name="Tuo L."/>
        </authorList>
    </citation>
    <scope>NUCLEOTIDE SEQUENCE [LARGE SCALE GENOMIC DNA]</scope>
    <source>
        <strain evidence="4">M2BS4Y-1</strain>
    </source>
</reference>
<feature type="compositionally biased region" description="Low complexity" evidence="1">
    <location>
        <begin position="430"/>
        <end position="455"/>
    </location>
</feature>
<evidence type="ECO:0000313" key="3">
    <source>
        <dbReference type="EMBL" id="RIX98731.1"/>
    </source>
</evidence>
<protein>
    <submittedName>
        <fullName evidence="3">Uncharacterized protein</fullName>
    </submittedName>
</protein>
<evidence type="ECO:0000256" key="1">
    <source>
        <dbReference type="SAM" id="MobiDB-lite"/>
    </source>
</evidence>
<comment type="caution">
    <text evidence="3">The sequence shown here is derived from an EMBL/GenBank/DDBJ whole genome shotgun (WGS) entry which is preliminary data.</text>
</comment>
<dbReference type="AlphaFoldDB" id="A0A3A1WHS2"/>
<feature type="compositionally biased region" description="Polar residues" evidence="1">
    <location>
        <begin position="333"/>
        <end position="360"/>
    </location>
</feature>
<keyword evidence="2" id="KW-0472">Membrane</keyword>
<feature type="compositionally biased region" description="Pro residues" evidence="1">
    <location>
        <begin position="95"/>
        <end position="125"/>
    </location>
</feature>
<feature type="compositionally biased region" description="Low complexity" evidence="1">
    <location>
        <begin position="368"/>
        <end position="378"/>
    </location>
</feature>
<dbReference type="EMBL" id="QYRN01000009">
    <property type="protein sequence ID" value="RIX98731.1"/>
    <property type="molecule type" value="Genomic_DNA"/>
</dbReference>
<feature type="region of interest" description="Disordered" evidence="1">
    <location>
        <begin position="428"/>
        <end position="458"/>
    </location>
</feature>
<gene>
    <name evidence="3" type="ORF">D3218_16225</name>
</gene>
<feature type="region of interest" description="Disordered" evidence="1">
    <location>
        <begin position="67"/>
        <end position="284"/>
    </location>
</feature>
<feature type="region of interest" description="Disordered" evidence="1">
    <location>
        <begin position="333"/>
        <end position="389"/>
    </location>
</feature>
<name>A0A3A1WHS2_9HYPH</name>
<keyword evidence="4" id="KW-1185">Reference proteome</keyword>
<keyword evidence="2" id="KW-1133">Transmembrane helix</keyword>
<organism evidence="3 4">
    <name type="scientific">Aureimonas flava</name>
    <dbReference type="NCBI Taxonomy" id="2320271"/>
    <lineage>
        <taxon>Bacteria</taxon>
        <taxon>Pseudomonadati</taxon>
        <taxon>Pseudomonadota</taxon>
        <taxon>Alphaproteobacteria</taxon>
        <taxon>Hyphomicrobiales</taxon>
        <taxon>Aurantimonadaceae</taxon>
        <taxon>Aureimonas</taxon>
    </lineage>
</organism>
<sequence>MQRFMANLTAVLRKTIDGLPNATPQLRAKVYEKARAAITRQIQAADPPLAPEVAEQRYRVLEDAIAESEAHYQGQESAPPAPAPSAAEAAAPTADPVPPSEAPASPPPPEPAPAPERPAPRPPIPAFARATPTMRAPEPAPSPASPSPTVQPPAAPAFRAPAAPSMPAAPPRAERAEPPVERAPAPSRVDVGPTEGETPQVGVVGPVAEEAPRDLGPAPSAPPPFTTRERRAPADAAAPTGEPRPPRGALRPATPVPASADARSGAPSPGAMLSGIPEADLAAPRYPVRRPQRRKRSPLLAGVAAAGLIGLGALGWIYLDDIRSVVLGSTETASLPAGTTSGQTTDGGETAAPSTGTTPETAAPPSGTATDVAPANPVTTPPAPGGRRFTQRLLADGSEVDEGPGASAPNAFEEGTDVAAATITAPVESPPAAAQPTEPAATTAPTAPAGAPAAASGTVPVGQRAVFYEERSADREGTQQNGNVVWSLVSEPPAEGQPAEPAIRAVVDMPDTNLRMTMTIRRNADTTLPASHVIELMFDTPSGFPGGQIENVQRLALKPTEQARGEPLIGVAGKISDGFFIIALNDLPQAVQSNLALLGREEWIDIPIAYTSGQRALMSIEKGIPGERVFREAIEAWNGRT</sequence>
<dbReference type="Proteomes" id="UP000265750">
    <property type="component" value="Unassembled WGS sequence"/>
</dbReference>
<evidence type="ECO:0000313" key="4">
    <source>
        <dbReference type="Proteomes" id="UP000265750"/>
    </source>
</evidence>
<feature type="compositionally biased region" description="Low complexity" evidence="1">
    <location>
        <begin position="156"/>
        <end position="166"/>
    </location>
</feature>
<dbReference type="PRINTS" id="PR01217">
    <property type="entry name" value="PRICHEXTENSN"/>
</dbReference>
<feature type="transmembrane region" description="Helical" evidence="2">
    <location>
        <begin position="299"/>
        <end position="319"/>
    </location>
</feature>
<proteinExistence type="predicted"/>
<feature type="compositionally biased region" description="Pro residues" evidence="1">
    <location>
        <begin position="138"/>
        <end position="155"/>
    </location>
</feature>
<keyword evidence="2" id="KW-0812">Transmembrane</keyword>
<evidence type="ECO:0000256" key="2">
    <source>
        <dbReference type="SAM" id="Phobius"/>
    </source>
</evidence>